<evidence type="ECO:0000313" key="2">
    <source>
        <dbReference type="EMBL" id="CAB4621047.1"/>
    </source>
</evidence>
<gene>
    <name evidence="2" type="ORF">UFOPK1835_01787</name>
</gene>
<proteinExistence type="predicted"/>
<dbReference type="PANTHER" id="PTHR43221">
    <property type="entry name" value="PROTEASE HTPX"/>
    <property type="match status" value="1"/>
</dbReference>
<evidence type="ECO:0000256" key="1">
    <source>
        <dbReference type="SAM" id="Phobius"/>
    </source>
</evidence>
<dbReference type="PANTHER" id="PTHR43221:SF1">
    <property type="entry name" value="PROTEASE HTPX"/>
    <property type="match status" value="1"/>
</dbReference>
<dbReference type="Gene3D" id="3.30.2010.10">
    <property type="entry name" value="Metalloproteases ('zincins'), catalytic domain"/>
    <property type="match status" value="1"/>
</dbReference>
<keyword evidence="1" id="KW-1133">Transmembrane helix</keyword>
<keyword evidence="1" id="KW-0812">Transmembrane</keyword>
<dbReference type="AlphaFoldDB" id="A0A6J6IA43"/>
<protein>
    <submittedName>
        <fullName evidence="2">Unannotated protein</fullName>
    </submittedName>
</protein>
<dbReference type="EMBL" id="CAEZUP010000101">
    <property type="protein sequence ID" value="CAB4621047.1"/>
    <property type="molecule type" value="Genomic_DNA"/>
</dbReference>
<dbReference type="InterPro" id="IPR050083">
    <property type="entry name" value="HtpX_protease"/>
</dbReference>
<organism evidence="2">
    <name type="scientific">freshwater metagenome</name>
    <dbReference type="NCBI Taxonomy" id="449393"/>
    <lineage>
        <taxon>unclassified sequences</taxon>
        <taxon>metagenomes</taxon>
        <taxon>ecological metagenomes</taxon>
    </lineage>
</organism>
<reference evidence="2" key="1">
    <citation type="submission" date="2020-05" db="EMBL/GenBank/DDBJ databases">
        <authorList>
            <person name="Chiriac C."/>
            <person name="Salcher M."/>
            <person name="Ghai R."/>
            <person name="Kavagutti S V."/>
        </authorList>
    </citation>
    <scope>NUCLEOTIDE SEQUENCE</scope>
</reference>
<accession>A0A6J6IA43</accession>
<sequence>MIDSAELSPPRTKVFVAAAVVPVICLGLVATALLVVLLGPLGLVPGFLGTGIACFFRAKSFGTGIEAEVLGSLGAVPAEGDAHARLLNLAEGLSGTCGVPIPGLFVMEDPAANMMVIGSTPELSTIVVTSGLLDALDRIQLEGVVGRAFAQIRQGDLPAATLAVRAAKSPLVRSLAGSGVNALASPERDILLDRAGVGLTRYPPGLLAALVECERVGTRLAEPDPATAHLWMADPGPTGAHEGERAAFDLRLEGLRLL</sequence>
<name>A0A6J6IA43_9ZZZZ</name>
<keyword evidence="1" id="KW-0472">Membrane</keyword>
<feature type="transmembrane region" description="Helical" evidence="1">
    <location>
        <begin position="14"/>
        <end position="38"/>
    </location>
</feature>